<gene>
    <name evidence="16" type="ORF">ENM42_04375</name>
</gene>
<proteinExistence type="inferred from homology"/>
<comment type="function">
    <text evidence="12">Catalyzes the gamma-elimination of phosphate from L-phosphohomoserine and the beta-addition of water to produce L-threonine.</text>
</comment>
<evidence type="ECO:0000256" key="2">
    <source>
        <dbReference type="ARBA" id="ARBA00004979"/>
    </source>
</evidence>
<dbReference type="InterPro" id="IPR004450">
    <property type="entry name" value="Thr_synthase-like"/>
</dbReference>
<comment type="caution">
    <text evidence="16">The sequence shown here is derived from an EMBL/GenBank/DDBJ whole genome shotgun (WGS) entry which is preliminary data.</text>
</comment>
<accession>A0A7C5U8P3</accession>
<keyword evidence="6 12" id="KW-0028">Amino-acid biosynthesis</keyword>
<evidence type="ECO:0000256" key="1">
    <source>
        <dbReference type="ARBA" id="ARBA00001933"/>
    </source>
</evidence>
<evidence type="ECO:0000256" key="8">
    <source>
        <dbReference type="ARBA" id="ARBA00022898"/>
    </source>
</evidence>
<comment type="cofactor">
    <cofactor evidence="1 12 13">
        <name>pyridoxal 5'-phosphate</name>
        <dbReference type="ChEBI" id="CHEBI:597326"/>
    </cofactor>
</comment>
<dbReference type="GO" id="GO:0004794">
    <property type="term" value="F:threonine deaminase activity"/>
    <property type="evidence" value="ECO:0007669"/>
    <property type="project" value="TreeGrafter"/>
</dbReference>
<dbReference type="FunFam" id="3.40.50.1100:FF:000014">
    <property type="entry name" value="Threonine synthase"/>
    <property type="match status" value="1"/>
</dbReference>
<reference evidence="16" key="1">
    <citation type="journal article" date="2020" name="mSystems">
        <title>Genome- and Community-Level Interaction Insights into Carbon Utilization and Element Cycling Functions of Hydrothermarchaeota in Hydrothermal Sediment.</title>
        <authorList>
            <person name="Zhou Z."/>
            <person name="Liu Y."/>
            <person name="Xu W."/>
            <person name="Pan J."/>
            <person name="Luo Z.H."/>
            <person name="Li M."/>
        </authorList>
    </citation>
    <scope>NUCLEOTIDE SEQUENCE [LARGE SCALE GENOMIC DNA]</scope>
    <source>
        <strain evidence="16">SpSt-1084</strain>
    </source>
</reference>
<evidence type="ECO:0000259" key="15">
    <source>
        <dbReference type="Pfam" id="PF00291"/>
    </source>
</evidence>
<dbReference type="GO" id="GO:0003941">
    <property type="term" value="F:L-serine ammonia-lyase activity"/>
    <property type="evidence" value="ECO:0007669"/>
    <property type="project" value="TreeGrafter"/>
</dbReference>
<protein>
    <recommendedName>
        <fullName evidence="5 11">Threonine synthase</fullName>
        <ecNumber evidence="4 11">4.2.3.1</ecNumber>
    </recommendedName>
</protein>
<dbReference type="GO" id="GO:0009097">
    <property type="term" value="P:isoleucine biosynthetic process"/>
    <property type="evidence" value="ECO:0007669"/>
    <property type="project" value="TreeGrafter"/>
</dbReference>
<sequence>MGLRLKVEAIQKCISCGAVYPENRVIYSCSKCGSLLEIQIPSIEQINGRELASNWSVREKTIWRFAEVIPVKGRVVSLKEGGTPLYEAEKAAKWAGVGKLYVKFEGLNPTGSFKDRGMSVGVSKALELGKKAVVCASTGNTSSSMAAYAAAAGLKAVVVVPKRGVAAGKLFQTVLHGAKTVQISEGFDKALSSVLSTDAGSDVYILNSVNPWRIEGQKTLAYELWSDLQSTDYCVSVPVGNCGNISAIWKGFKELQSLGLVDNPPRMIGVQAEGASPFVDMVKRGETVLRPVENPSTIASAIRIGRPVNWKKALKAIRESEGLVEKVSDALILEAQRVLAVEVGLGVEPASAASLAGVRKLVEQGDLDKDSCVVCVATGHALKDPNTEIITKYLSKPPKSLREALTSL</sequence>
<evidence type="ECO:0000256" key="5">
    <source>
        <dbReference type="ARBA" id="ARBA00018679"/>
    </source>
</evidence>
<dbReference type="PANTHER" id="PTHR48078">
    <property type="entry name" value="THREONINE DEHYDRATASE, MITOCHONDRIAL-RELATED"/>
    <property type="match status" value="1"/>
</dbReference>
<evidence type="ECO:0000256" key="4">
    <source>
        <dbReference type="ARBA" id="ARBA00013028"/>
    </source>
</evidence>
<evidence type="ECO:0000256" key="13">
    <source>
        <dbReference type="PIRSR" id="PIRSR038945-1"/>
    </source>
</evidence>
<dbReference type="CDD" id="cd01563">
    <property type="entry name" value="Thr-synth_1"/>
    <property type="match status" value="1"/>
</dbReference>
<feature type="binding site" evidence="13">
    <location>
        <begin position="240"/>
        <end position="244"/>
    </location>
    <ligand>
        <name>pyridoxal 5'-phosphate</name>
        <dbReference type="ChEBI" id="CHEBI:597326"/>
    </ligand>
</feature>
<evidence type="ECO:0000256" key="7">
    <source>
        <dbReference type="ARBA" id="ARBA00022697"/>
    </source>
</evidence>
<feature type="binding site" evidence="13">
    <location>
        <position position="378"/>
    </location>
    <ligand>
        <name>pyridoxal 5'-phosphate</name>
        <dbReference type="ChEBI" id="CHEBI:597326"/>
    </ligand>
</feature>
<keyword evidence="8 12" id="KW-0663">Pyridoxal phosphate</keyword>
<dbReference type="GO" id="GO:0009088">
    <property type="term" value="P:threonine biosynthetic process"/>
    <property type="evidence" value="ECO:0007669"/>
    <property type="project" value="UniProtKB-UniRule"/>
</dbReference>
<dbReference type="AlphaFoldDB" id="A0A7C5U8P3"/>
<evidence type="ECO:0000256" key="11">
    <source>
        <dbReference type="NCBIfam" id="TIGR00260"/>
    </source>
</evidence>
<keyword evidence="9 12" id="KW-0456">Lyase</keyword>
<comment type="similarity">
    <text evidence="3 12">Belongs to the threonine synthase family.</text>
</comment>
<dbReference type="InterPro" id="IPR000634">
    <property type="entry name" value="Ser/Thr_deHydtase_PyrdxlP-BS"/>
</dbReference>
<dbReference type="PROSITE" id="PS00165">
    <property type="entry name" value="DEHYDRATASE_SER_THR"/>
    <property type="match status" value="1"/>
</dbReference>
<name>A0A7C5U8P3_CALS0</name>
<evidence type="ECO:0000256" key="9">
    <source>
        <dbReference type="ARBA" id="ARBA00023239"/>
    </source>
</evidence>
<dbReference type="InterPro" id="IPR036052">
    <property type="entry name" value="TrpB-like_PALP_sf"/>
</dbReference>
<dbReference type="EC" id="4.2.3.1" evidence="4 11"/>
<evidence type="ECO:0000256" key="12">
    <source>
        <dbReference type="PIRNR" id="PIRNR038945"/>
    </source>
</evidence>
<evidence type="ECO:0000256" key="3">
    <source>
        <dbReference type="ARBA" id="ARBA00005517"/>
    </source>
</evidence>
<dbReference type="Pfam" id="PF00291">
    <property type="entry name" value="PALP"/>
    <property type="match status" value="1"/>
</dbReference>
<dbReference type="SUPFAM" id="SSF53686">
    <property type="entry name" value="Tryptophan synthase beta subunit-like PLP-dependent enzymes"/>
    <property type="match status" value="1"/>
</dbReference>
<dbReference type="GO" id="GO:0030170">
    <property type="term" value="F:pyridoxal phosphate binding"/>
    <property type="evidence" value="ECO:0007669"/>
    <property type="project" value="InterPro"/>
</dbReference>
<dbReference type="InterPro" id="IPR001926">
    <property type="entry name" value="TrpB-like_PALP"/>
</dbReference>
<organism evidence="16">
    <name type="scientific">Caldiarchaeum subterraneum</name>
    <dbReference type="NCBI Taxonomy" id="311458"/>
    <lineage>
        <taxon>Archaea</taxon>
        <taxon>Nitrososphaerota</taxon>
        <taxon>Candidatus Caldarchaeales</taxon>
        <taxon>Candidatus Caldarchaeaceae</taxon>
        <taxon>Candidatus Caldarchaeum</taxon>
    </lineage>
</organism>
<dbReference type="InterPro" id="IPR050147">
    <property type="entry name" value="Ser/Thr_Dehydratase"/>
</dbReference>
<dbReference type="InterPro" id="IPR026260">
    <property type="entry name" value="Thr_Synthase_bac/arc"/>
</dbReference>
<evidence type="ECO:0000256" key="10">
    <source>
        <dbReference type="ARBA" id="ARBA00049144"/>
    </source>
</evidence>
<keyword evidence="7 12" id="KW-0791">Threonine biosynthesis</keyword>
<comment type="pathway">
    <text evidence="2 12">Amino-acid biosynthesis; L-threonine biosynthesis; L-threonine from L-aspartate: step 5/5.</text>
</comment>
<evidence type="ECO:0000256" key="14">
    <source>
        <dbReference type="PIRSR" id="PIRSR038945-2"/>
    </source>
</evidence>
<evidence type="ECO:0000256" key="6">
    <source>
        <dbReference type="ARBA" id="ARBA00022605"/>
    </source>
</evidence>
<feature type="modified residue" description="N6-(pyridoxal phosphate)lysine" evidence="14">
    <location>
        <position position="114"/>
    </location>
</feature>
<dbReference type="NCBIfam" id="TIGR00260">
    <property type="entry name" value="thrC"/>
    <property type="match status" value="1"/>
</dbReference>
<dbReference type="PANTHER" id="PTHR48078:SF6">
    <property type="entry name" value="L-THREONINE DEHYDRATASE CATABOLIC TDCB"/>
    <property type="match status" value="1"/>
</dbReference>
<dbReference type="GO" id="GO:0004795">
    <property type="term" value="F:threonine synthase activity"/>
    <property type="evidence" value="ECO:0007669"/>
    <property type="project" value="UniProtKB-UniRule"/>
</dbReference>
<dbReference type="PIRSF" id="PIRSF038945">
    <property type="entry name" value="Thr_synthase"/>
    <property type="match status" value="1"/>
</dbReference>
<evidence type="ECO:0000313" key="16">
    <source>
        <dbReference type="EMBL" id="HHR41049.1"/>
    </source>
</evidence>
<dbReference type="GO" id="GO:0006567">
    <property type="term" value="P:L-threonine catabolic process"/>
    <property type="evidence" value="ECO:0007669"/>
    <property type="project" value="TreeGrafter"/>
</dbReference>
<dbReference type="UniPathway" id="UPA00050">
    <property type="reaction ID" value="UER00065"/>
</dbReference>
<comment type="catalytic activity">
    <reaction evidence="10 12">
        <text>O-phospho-L-homoserine + H2O = L-threonine + phosphate</text>
        <dbReference type="Rhea" id="RHEA:10840"/>
        <dbReference type="ChEBI" id="CHEBI:15377"/>
        <dbReference type="ChEBI" id="CHEBI:43474"/>
        <dbReference type="ChEBI" id="CHEBI:57590"/>
        <dbReference type="ChEBI" id="CHEBI:57926"/>
        <dbReference type="EC" id="4.2.3.1"/>
    </reaction>
</comment>
<feature type="binding site" evidence="13">
    <location>
        <position position="140"/>
    </location>
    <ligand>
        <name>pyridoxal 5'-phosphate</name>
        <dbReference type="ChEBI" id="CHEBI:597326"/>
    </ligand>
</feature>
<feature type="domain" description="Tryptophan synthase beta chain-like PALP" evidence="15">
    <location>
        <begin position="76"/>
        <end position="379"/>
    </location>
</feature>
<dbReference type="EMBL" id="DRXS01000237">
    <property type="protein sequence ID" value="HHR41049.1"/>
    <property type="molecule type" value="Genomic_DNA"/>
</dbReference>
<dbReference type="GO" id="GO:0006565">
    <property type="term" value="P:L-serine catabolic process"/>
    <property type="evidence" value="ECO:0007669"/>
    <property type="project" value="TreeGrafter"/>
</dbReference>
<dbReference type="Gene3D" id="3.40.50.1100">
    <property type="match status" value="2"/>
</dbReference>